<reference evidence="1" key="1">
    <citation type="journal article" date="2014" name="Int. J. Syst. Evol. Microbiol.">
        <title>Complete genome sequence of Corynebacterium casei LMG S-19264T (=DSM 44701T), isolated from a smear-ripened cheese.</title>
        <authorList>
            <consortium name="US DOE Joint Genome Institute (JGI-PGF)"/>
            <person name="Walter F."/>
            <person name="Albersmeier A."/>
            <person name="Kalinowski J."/>
            <person name="Ruckert C."/>
        </authorList>
    </citation>
    <scope>NUCLEOTIDE SEQUENCE</scope>
    <source>
        <strain evidence="1">KCTC 23732</strain>
    </source>
</reference>
<reference evidence="1" key="2">
    <citation type="submission" date="2020-09" db="EMBL/GenBank/DDBJ databases">
        <authorList>
            <person name="Sun Q."/>
            <person name="Kim S."/>
        </authorList>
    </citation>
    <scope>NUCLEOTIDE SEQUENCE</scope>
    <source>
        <strain evidence="1">KCTC 23732</strain>
    </source>
</reference>
<organism evidence="1 2">
    <name type="scientific">Advenella faeciporci</name>
    <dbReference type="NCBI Taxonomy" id="797535"/>
    <lineage>
        <taxon>Bacteria</taxon>
        <taxon>Pseudomonadati</taxon>
        <taxon>Pseudomonadota</taxon>
        <taxon>Betaproteobacteria</taxon>
        <taxon>Burkholderiales</taxon>
        <taxon>Alcaligenaceae</taxon>
    </lineage>
</organism>
<protein>
    <recommendedName>
        <fullName evidence="3">Tat (Twin-arginine translocation) pathway signal sequence</fullName>
    </recommendedName>
</protein>
<gene>
    <name evidence="1" type="ORF">GCM10011450_25510</name>
</gene>
<evidence type="ECO:0008006" key="3">
    <source>
        <dbReference type="Google" id="ProtNLM"/>
    </source>
</evidence>
<comment type="caution">
    <text evidence="1">The sequence shown here is derived from an EMBL/GenBank/DDBJ whole genome shotgun (WGS) entry which is preliminary data.</text>
</comment>
<keyword evidence="2" id="KW-1185">Reference proteome</keyword>
<proteinExistence type="predicted"/>
<sequence>METNITVHRQAGALTRRRFLKGSAILTGMLASGSILATLAPSRVWALELKHLNQLQADSILAMGKALYPHKGLPDAVYALLVKDIDASAQDAAGAELVKVGVEKLNAAAGGEFAKLPVEKQTDLLKAMENEGDPFFRKVRGQCITSLYDNDMAYKHFGYEGEVFSRGGYLANGFDDLKWLPDPPADASPPVPS</sequence>
<name>A0A918N1M9_9BURK</name>
<dbReference type="Proteomes" id="UP000608345">
    <property type="component" value="Unassembled WGS sequence"/>
</dbReference>
<dbReference type="AlphaFoldDB" id="A0A918N1M9"/>
<dbReference type="NCBIfam" id="TIGR01409">
    <property type="entry name" value="TAT_signal_seq"/>
    <property type="match status" value="1"/>
</dbReference>
<evidence type="ECO:0000313" key="1">
    <source>
        <dbReference type="EMBL" id="GGW94523.1"/>
    </source>
</evidence>
<dbReference type="RefSeq" id="WP_189385884.1">
    <property type="nucleotide sequence ID" value="NZ_BAABFY010000008.1"/>
</dbReference>
<dbReference type="InterPro" id="IPR019546">
    <property type="entry name" value="TAT_signal_bac_arc"/>
</dbReference>
<accession>A0A918N1M9</accession>
<dbReference type="EMBL" id="BMYS01000022">
    <property type="protein sequence ID" value="GGW94523.1"/>
    <property type="molecule type" value="Genomic_DNA"/>
</dbReference>
<dbReference type="PROSITE" id="PS51318">
    <property type="entry name" value="TAT"/>
    <property type="match status" value="1"/>
</dbReference>
<evidence type="ECO:0000313" key="2">
    <source>
        <dbReference type="Proteomes" id="UP000608345"/>
    </source>
</evidence>
<dbReference type="InterPro" id="IPR006311">
    <property type="entry name" value="TAT_signal"/>
</dbReference>